<dbReference type="EMBL" id="JAVRRL010000019">
    <property type="protein sequence ID" value="KAK5114084.1"/>
    <property type="molecule type" value="Genomic_DNA"/>
</dbReference>
<reference evidence="2" key="1">
    <citation type="submission" date="2023-08" db="EMBL/GenBank/DDBJ databases">
        <title>Black Yeasts Isolated from many extreme environments.</title>
        <authorList>
            <person name="Coleine C."/>
            <person name="Stajich J.E."/>
            <person name="Selbmann L."/>
        </authorList>
    </citation>
    <scope>NUCLEOTIDE SEQUENCE</scope>
    <source>
        <strain evidence="2">CCFEE 5401</strain>
    </source>
</reference>
<feature type="compositionally biased region" description="Polar residues" evidence="1">
    <location>
        <begin position="254"/>
        <end position="269"/>
    </location>
</feature>
<feature type="compositionally biased region" description="Acidic residues" evidence="1">
    <location>
        <begin position="199"/>
        <end position="215"/>
    </location>
</feature>
<evidence type="ECO:0000313" key="2">
    <source>
        <dbReference type="EMBL" id="KAK5114084.1"/>
    </source>
</evidence>
<dbReference type="SUPFAM" id="SSF52113">
    <property type="entry name" value="BRCT domain"/>
    <property type="match status" value="1"/>
</dbReference>
<proteinExistence type="predicted"/>
<feature type="compositionally biased region" description="Basic and acidic residues" evidence="1">
    <location>
        <begin position="333"/>
        <end position="346"/>
    </location>
</feature>
<name>A0AAN7TFF1_9PEZI</name>
<dbReference type="AlphaFoldDB" id="A0AAN7TFF1"/>
<feature type="region of interest" description="Disordered" evidence="1">
    <location>
        <begin position="254"/>
        <end position="380"/>
    </location>
</feature>
<evidence type="ECO:0000256" key="1">
    <source>
        <dbReference type="SAM" id="MobiDB-lite"/>
    </source>
</evidence>
<organism evidence="2 3">
    <name type="scientific">Meristemomyces frigidus</name>
    <dbReference type="NCBI Taxonomy" id="1508187"/>
    <lineage>
        <taxon>Eukaryota</taxon>
        <taxon>Fungi</taxon>
        <taxon>Dikarya</taxon>
        <taxon>Ascomycota</taxon>
        <taxon>Pezizomycotina</taxon>
        <taxon>Dothideomycetes</taxon>
        <taxon>Dothideomycetidae</taxon>
        <taxon>Mycosphaerellales</taxon>
        <taxon>Teratosphaeriaceae</taxon>
        <taxon>Meristemomyces</taxon>
    </lineage>
</organism>
<sequence>MSVPDVGQSNVVLRCRNTANQAYNFAVPAPSHPATELVLDNGKLIFRAAVWLPEVPEANDVLGQSRLLAGEDGFLFEARVPGCSYTIAKHNLSSRTPSFDRGSASTPSRNRALPVARLQPGDSVNLTNHHFGFDLIRMPPERVTMGADPPVVRHVLSTDDDDDDGESIIVASKTAGAKQSSQKDQINHLVPPPANVGGDAEETGSADASDGDDVSDSATSNVAAKLSYITPATEYTTVGAIEESPYPARKASENITLASRGQQVPNDPSSPLLRKMRGSQSQSPSQDGVPGSQGAQPSNKLGGLSMSPMISSPKKLKLNDGSQRSDAFCPTTSDRDEHDTAAEAARRNQLSRKRNSLEMDKGVEPDHLKALPPPKKARRLPKAALHDKMEVLEPEPQYATTSTASPASQSLTNRTASIATEENIVVARFAVKTRKTRKTAPRSTKTKDPVSAQAVVPIIAPGDTSVSDVGTTALEGKVPKVLITTSKKKEDKQLVEWLGTQGVKIIDLVPSKRTHFVCVVPSHQLPKTSKTLRSLALGKCVVTDDCLTDSSEQGQLLDPPDYIHPSLGNETNLDRSVLFRGSTIFFTKKLVAEYGSEFTNVKALALEAGASLAENGSAAKGYTTSKVAKQTIFLGSTHEDKDVAELMVEHGFKVYHKDLLTESVLRGVLDLEDEQYRLKAPKKLAGKRKGRG</sequence>
<accession>A0AAN7TFF1</accession>
<comment type="caution">
    <text evidence="2">The sequence shown here is derived from an EMBL/GenBank/DDBJ whole genome shotgun (WGS) entry which is preliminary data.</text>
</comment>
<dbReference type="Gene3D" id="3.40.50.10190">
    <property type="entry name" value="BRCT domain"/>
    <property type="match status" value="2"/>
</dbReference>
<dbReference type="InterPro" id="IPR036420">
    <property type="entry name" value="BRCT_dom_sf"/>
</dbReference>
<gene>
    <name evidence="2" type="ORF">LTR62_002653</name>
</gene>
<feature type="compositionally biased region" description="Basic and acidic residues" evidence="1">
    <location>
        <begin position="355"/>
        <end position="369"/>
    </location>
</feature>
<evidence type="ECO:0008006" key="4">
    <source>
        <dbReference type="Google" id="ProtNLM"/>
    </source>
</evidence>
<evidence type="ECO:0000313" key="3">
    <source>
        <dbReference type="Proteomes" id="UP001310890"/>
    </source>
</evidence>
<dbReference type="Proteomes" id="UP001310890">
    <property type="component" value="Unassembled WGS sequence"/>
</dbReference>
<feature type="region of interest" description="Disordered" evidence="1">
    <location>
        <begin position="173"/>
        <end position="218"/>
    </location>
</feature>
<protein>
    <recommendedName>
        <fullName evidence="4">BRCT domain-containing protein</fullName>
    </recommendedName>
</protein>